<proteinExistence type="predicted"/>
<evidence type="ECO:0000313" key="2">
    <source>
        <dbReference type="EMBL" id="MFC5175048.1"/>
    </source>
</evidence>
<evidence type="ECO:0000313" key="3">
    <source>
        <dbReference type="Proteomes" id="UP001596087"/>
    </source>
</evidence>
<sequence length="343" mass="38377">MKIPELRWPTEPQPYDEDLLVDVQAGSVVLLIRGRNAWHSTWVRHYLRNATLYTDLQSAKHGAESQRGPGNVFYIVEAPALLLSGQRSKVVLCDAHPDNPFGAFRGFASAVRESPDGAWIDGIFPGVSVRDAVIAFGHRSGHWAGPTPSEHSLRTGMLDTVNLFDAKRHPLQSLVSRPIGSNYYLQWDPNSSGNRYTRRGANAVAKRWTEVAVEATKGHAQVEDKARELQRHRDDVLKAMPKSQWLVEKARVDAEKREAKQAAFERWSEVSDSVSELEEALWEAEAEQDDARMARMKPESTSAGIRKQRERVEAATAEVERLTAALAEAESNAEALWVLYSQS</sequence>
<dbReference type="Proteomes" id="UP001596087">
    <property type="component" value="Unassembled WGS sequence"/>
</dbReference>
<comment type="caution">
    <text evidence="2">The sequence shown here is derived from an EMBL/GenBank/DDBJ whole genome shotgun (WGS) entry which is preliminary data.</text>
</comment>
<feature type="region of interest" description="Disordered" evidence="1">
    <location>
        <begin position="286"/>
        <end position="310"/>
    </location>
</feature>
<reference evidence="3" key="1">
    <citation type="journal article" date="2019" name="Int. J. Syst. Evol. Microbiol.">
        <title>The Global Catalogue of Microorganisms (GCM) 10K type strain sequencing project: providing services to taxonomists for standard genome sequencing and annotation.</title>
        <authorList>
            <consortium name="The Broad Institute Genomics Platform"/>
            <consortium name="The Broad Institute Genome Sequencing Center for Infectious Disease"/>
            <person name="Wu L."/>
            <person name="Ma J."/>
        </authorList>
    </citation>
    <scope>NUCLEOTIDE SEQUENCE [LARGE SCALE GENOMIC DNA]</scope>
    <source>
        <strain evidence="3">DFY41</strain>
    </source>
</reference>
<dbReference type="RefSeq" id="WP_378585228.1">
    <property type="nucleotide sequence ID" value="NZ_JBHSKD010000002.1"/>
</dbReference>
<keyword evidence="3" id="KW-1185">Reference proteome</keyword>
<evidence type="ECO:0000256" key="1">
    <source>
        <dbReference type="SAM" id="MobiDB-lite"/>
    </source>
</evidence>
<accession>A0ABW0BCZ6</accession>
<feature type="compositionally biased region" description="Basic and acidic residues" evidence="1">
    <location>
        <begin position="289"/>
        <end position="298"/>
    </location>
</feature>
<organism evidence="2 3">
    <name type="scientific">Nocardioides taihuensis</name>
    <dbReference type="NCBI Taxonomy" id="1835606"/>
    <lineage>
        <taxon>Bacteria</taxon>
        <taxon>Bacillati</taxon>
        <taxon>Actinomycetota</taxon>
        <taxon>Actinomycetes</taxon>
        <taxon>Propionibacteriales</taxon>
        <taxon>Nocardioidaceae</taxon>
        <taxon>Nocardioides</taxon>
    </lineage>
</organism>
<dbReference type="EMBL" id="JBHSKD010000002">
    <property type="protein sequence ID" value="MFC5175048.1"/>
    <property type="molecule type" value="Genomic_DNA"/>
</dbReference>
<name>A0ABW0BCZ6_9ACTN</name>
<gene>
    <name evidence="2" type="ORF">ACFPGP_00100</name>
</gene>
<protein>
    <submittedName>
        <fullName evidence="2">Uncharacterized protein</fullName>
    </submittedName>
</protein>